<dbReference type="InterPro" id="IPR007627">
    <property type="entry name" value="RNA_pol_sigma70_r2"/>
</dbReference>
<dbReference type="GO" id="GO:0016987">
    <property type="term" value="F:sigma factor activity"/>
    <property type="evidence" value="ECO:0007669"/>
    <property type="project" value="UniProtKB-KW"/>
</dbReference>
<dbReference type="Proteomes" id="UP000198670">
    <property type="component" value="Unassembled WGS sequence"/>
</dbReference>
<keyword evidence="3" id="KW-0731">Sigma factor</keyword>
<sequence>MAETSFFDEQHVLHRLKVGDIDAFNATYWQYHGAIYRNILRFTKNEDTAADLLQDVFVKLWEKRDTLQPGKSISGLLFVISYHLTVNHSKKALRELLAKSELSLHQSVADSSEEASDLESQHELLERAIARLTEQKQLVFTRCKLEGKSYGEVARELGISKHTVKEHLSIAMKTVKTYIRQNGRDLLAIGLLTFLDCWG</sequence>
<dbReference type="PANTHER" id="PTHR43133:SF46">
    <property type="entry name" value="RNA POLYMERASE SIGMA-70 FACTOR ECF SUBFAMILY"/>
    <property type="match status" value="1"/>
</dbReference>
<evidence type="ECO:0000256" key="5">
    <source>
        <dbReference type="SAM" id="Coils"/>
    </source>
</evidence>
<accession>A0A1I3FKS9</accession>
<evidence type="ECO:0000256" key="1">
    <source>
        <dbReference type="ARBA" id="ARBA00010641"/>
    </source>
</evidence>
<dbReference type="Pfam" id="PF04542">
    <property type="entry name" value="Sigma70_r2"/>
    <property type="match status" value="1"/>
</dbReference>
<dbReference type="InterPro" id="IPR039425">
    <property type="entry name" value="RNA_pol_sigma-70-like"/>
</dbReference>
<proteinExistence type="inferred from homology"/>
<dbReference type="InterPro" id="IPR013324">
    <property type="entry name" value="RNA_pol_sigma_r3/r4-like"/>
</dbReference>
<feature type="domain" description="RNA polymerase sigma factor 70 region 4 type 2" evidence="7">
    <location>
        <begin position="123"/>
        <end position="174"/>
    </location>
</feature>
<gene>
    <name evidence="8" type="ORF">SAMN05444682_102380</name>
</gene>
<keyword evidence="4" id="KW-0804">Transcription</keyword>
<evidence type="ECO:0000256" key="2">
    <source>
        <dbReference type="ARBA" id="ARBA00023015"/>
    </source>
</evidence>
<feature type="domain" description="RNA polymerase sigma-70 region 2" evidence="6">
    <location>
        <begin position="30"/>
        <end position="88"/>
    </location>
</feature>
<dbReference type="STRING" id="1477437.SAMN05444682_102380"/>
<dbReference type="InterPro" id="IPR036388">
    <property type="entry name" value="WH-like_DNA-bd_sf"/>
</dbReference>
<evidence type="ECO:0000259" key="7">
    <source>
        <dbReference type="Pfam" id="PF08281"/>
    </source>
</evidence>
<dbReference type="InterPro" id="IPR013325">
    <property type="entry name" value="RNA_pol_sigma_r2"/>
</dbReference>
<dbReference type="Gene3D" id="1.10.10.10">
    <property type="entry name" value="Winged helix-like DNA-binding domain superfamily/Winged helix DNA-binding domain"/>
    <property type="match status" value="1"/>
</dbReference>
<evidence type="ECO:0000256" key="3">
    <source>
        <dbReference type="ARBA" id="ARBA00023082"/>
    </source>
</evidence>
<evidence type="ECO:0000256" key="4">
    <source>
        <dbReference type="ARBA" id="ARBA00023163"/>
    </source>
</evidence>
<comment type="similarity">
    <text evidence="1">Belongs to the sigma-70 factor family. ECF subfamily.</text>
</comment>
<organism evidence="8 9">
    <name type="scientific">Parapedobacter indicus</name>
    <dbReference type="NCBI Taxonomy" id="1477437"/>
    <lineage>
        <taxon>Bacteria</taxon>
        <taxon>Pseudomonadati</taxon>
        <taxon>Bacteroidota</taxon>
        <taxon>Sphingobacteriia</taxon>
        <taxon>Sphingobacteriales</taxon>
        <taxon>Sphingobacteriaceae</taxon>
        <taxon>Parapedobacter</taxon>
    </lineage>
</organism>
<keyword evidence="2" id="KW-0805">Transcription regulation</keyword>
<evidence type="ECO:0000313" key="9">
    <source>
        <dbReference type="Proteomes" id="UP000198670"/>
    </source>
</evidence>
<protein>
    <submittedName>
        <fullName evidence="8">RNA polymerase sigma-70 factor, ECF subfamily</fullName>
    </submittedName>
</protein>
<dbReference type="AlphaFoldDB" id="A0A1I3FKS9"/>
<name>A0A1I3FKS9_9SPHI</name>
<dbReference type="InterPro" id="IPR014284">
    <property type="entry name" value="RNA_pol_sigma-70_dom"/>
</dbReference>
<dbReference type="OrthoDB" id="655312at2"/>
<feature type="coiled-coil region" evidence="5">
    <location>
        <begin position="108"/>
        <end position="135"/>
    </location>
</feature>
<dbReference type="RefSeq" id="WP_090625296.1">
    <property type="nucleotide sequence ID" value="NZ_FOQO01000002.1"/>
</dbReference>
<dbReference type="Gene3D" id="1.10.1740.10">
    <property type="match status" value="1"/>
</dbReference>
<evidence type="ECO:0000313" key="8">
    <source>
        <dbReference type="EMBL" id="SFI11833.1"/>
    </source>
</evidence>
<dbReference type="Pfam" id="PF08281">
    <property type="entry name" value="Sigma70_r4_2"/>
    <property type="match status" value="1"/>
</dbReference>
<keyword evidence="5" id="KW-0175">Coiled coil</keyword>
<dbReference type="SUPFAM" id="SSF88659">
    <property type="entry name" value="Sigma3 and sigma4 domains of RNA polymerase sigma factors"/>
    <property type="match status" value="1"/>
</dbReference>
<dbReference type="GO" id="GO:0006352">
    <property type="term" value="P:DNA-templated transcription initiation"/>
    <property type="evidence" value="ECO:0007669"/>
    <property type="project" value="InterPro"/>
</dbReference>
<dbReference type="EMBL" id="FOQO01000002">
    <property type="protein sequence ID" value="SFI11833.1"/>
    <property type="molecule type" value="Genomic_DNA"/>
</dbReference>
<keyword evidence="9" id="KW-1185">Reference proteome</keyword>
<evidence type="ECO:0000259" key="6">
    <source>
        <dbReference type="Pfam" id="PF04542"/>
    </source>
</evidence>
<dbReference type="GO" id="GO:0003677">
    <property type="term" value="F:DNA binding"/>
    <property type="evidence" value="ECO:0007669"/>
    <property type="project" value="InterPro"/>
</dbReference>
<dbReference type="SUPFAM" id="SSF88946">
    <property type="entry name" value="Sigma2 domain of RNA polymerase sigma factors"/>
    <property type="match status" value="1"/>
</dbReference>
<dbReference type="NCBIfam" id="TIGR02937">
    <property type="entry name" value="sigma70-ECF"/>
    <property type="match status" value="1"/>
</dbReference>
<dbReference type="PANTHER" id="PTHR43133">
    <property type="entry name" value="RNA POLYMERASE ECF-TYPE SIGMA FACTO"/>
    <property type="match status" value="1"/>
</dbReference>
<reference evidence="8 9" key="1">
    <citation type="submission" date="2016-10" db="EMBL/GenBank/DDBJ databases">
        <authorList>
            <person name="de Groot N.N."/>
        </authorList>
    </citation>
    <scope>NUCLEOTIDE SEQUENCE [LARGE SCALE GENOMIC DNA]</scope>
    <source>
        <strain evidence="8 9">RK1</strain>
    </source>
</reference>
<dbReference type="InterPro" id="IPR013249">
    <property type="entry name" value="RNA_pol_sigma70_r4_t2"/>
</dbReference>